<feature type="chain" id="PRO_5015639509" description="NADH dehydrogenase subunit E" evidence="1">
    <location>
        <begin position="25"/>
        <end position="139"/>
    </location>
</feature>
<dbReference type="AlphaFoldDB" id="A0A2S0UJV0"/>
<keyword evidence="1" id="KW-0732">Signal</keyword>
<dbReference type="Proteomes" id="UP000244496">
    <property type="component" value="Chromosome"/>
</dbReference>
<sequence length="139" mass="14816">MTTRVFLGLVAGMVGLCLTAPVMAQDKVPLAENAHIRDSLVAGRVADVLRTECGSLHARMLLALSKLDDLKDYAIAEGYTEAEVKAFLKDKAQKDAMKAVAADYLAKAGAVAGDEESYCRVGKDEIAKGTLAGSLLWSW</sequence>
<dbReference type="EMBL" id="CP028918">
    <property type="protein sequence ID" value="AWB48098.1"/>
    <property type="molecule type" value="Genomic_DNA"/>
</dbReference>
<gene>
    <name evidence="2" type="ORF">HYN69_05820</name>
</gene>
<dbReference type="KEGG" id="geh:HYN69_05820"/>
<feature type="signal peptide" evidence="1">
    <location>
        <begin position="1"/>
        <end position="24"/>
    </location>
</feature>
<proteinExistence type="predicted"/>
<dbReference type="Pfam" id="PF17267">
    <property type="entry name" value="DUF5333"/>
    <property type="match status" value="1"/>
</dbReference>
<dbReference type="RefSeq" id="WP_108434921.1">
    <property type="nucleotide sequence ID" value="NZ_CP028918.1"/>
</dbReference>
<dbReference type="OrthoDB" id="7658992at2"/>
<keyword evidence="3" id="KW-1185">Reference proteome</keyword>
<reference evidence="2 3" key="1">
    <citation type="submission" date="2018-04" db="EMBL/GenBank/DDBJ databases">
        <title>Genome sequencing of Gemmobacter.</title>
        <authorList>
            <person name="Yi H."/>
            <person name="Baek M.-G."/>
        </authorList>
    </citation>
    <scope>NUCLEOTIDE SEQUENCE [LARGE SCALE GENOMIC DNA]</scope>
    <source>
        <strain evidence="2 3">HYN0069</strain>
    </source>
</reference>
<accession>A0A2S0UJV0</accession>
<dbReference type="InterPro" id="IPR020349">
    <property type="entry name" value="Uncharacterised_14.7kDa"/>
</dbReference>
<name>A0A2S0UJV0_9RHOB</name>
<evidence type="ECO:0000313" key="3">
    <source>
        <dbReference type="Proteomes" id="UP000244496"/>
    </source>
</evidence>
<evidence type="ECO:0000256" key="1">
    <source>
        <dbReference type="SAM" id="SignalP"/>
    </source>
</evidence>
<evidence type="ECO:0000313" key="2">
    <source>
        <dbReference type="EMBL" id="AWB48098.1"/>
    </source>
</evidence>
<protein>
    <recommendedName>
        <fullName evidence="4">NADH dehydrogenase subunit E</fullName>
    </recommendedName>
</protein>
<evidence type="ECO:0008006" key="4">
    <source>
        <dbReference type="Google" id="ProtNLM"/>
    </source>
</evidence>
<organism evidence="2 3">
    <name type="scientific">Paragemmobacter aquarius</name>
    <dbReference type="NCBI Taxonomy" id="2169400"/>
    <lineage>
        <taxon>Bacteria</taxon>
        <taxon>Pseudomonadati</taxon>
        <taxon>Pseudomonadota</taxon>
        <taxon>Alphaproteobacteria</taxon>
        <taxon>Rhodobacterales</taxon>
        <taxon>Paracoccaceae</taxon>
        <taxon>Paragemmobacter</taxon>
    </lineage>
</organism>